<dbReference type="GO" id="GO:0008374">
    <property type="term" value="F:O-acyltransferase activity"/>
    <property type="evidence" value="ECO:0007669"/>
    <property type="project" value="TreeGrafter"/>
</dbReference>
<dbReference type="SUPFAM" id="SSF51161">
    <property type="entry name" value="Trimeric LpxA-like enzymes"/>
    <property type="match status" value="1"/>
</dbReference>
<dbReference type="PROSITE" id="PS00101">
    <property type="entry name" value="HEXAPEP_TRANSFERASES"/>
    <property type="match status" value="1"/>
</dbReference>
<dbReference type="FunFam" id="2.160.10.10:FF:000025">
    <property type="entry name" value="Hexapeptide-repeat containing-acetyltransferase"/>
    <property type="match status" value="1"/>
</dbReference>
<evidence type="ECO:0000256" key="1">
    <source>
        <dbReference type="ARBA" id="ARBA00007274"/>
    </source>
</evidence>
<evidence type="ECO:0000259" key="5">
    <source>
        <dbReference type="SMART" id="SM01266"/>
    </source>
</evidence>
<dbReference type="PATRIC" id="fig|1544413.3.peg.181"/>
<dbReference type="InterPro" id="IPR018357">
    <property type="entry name" value="Hexapep_transf_CS"/>
</dbReference>
<dbReference type="PANTHER" id="PTHR23416:SF23">
    <property type="entry name" value="ACETYLTRANSFERASE C18B11.09C-RELATED"/>
    <property type="match status" value="1"/>
</dbReference>
<dbReference type="EMBL" id="LKEV01000001">
    <property type="protein sequence ID" value="KQB87131.1"/>
    <property type="molecule type" value="Genomic_DNA"/>
</dbReference>
<dbReference type="GO" id="GO:0016407">
    <property type="term" value="F:acetyltransferase activity"/>
    <property type="evidence" value="ECO:0007669"/>
    <property type="project" value="InterPro"/>
</dbReference>
<evidence type="ECO:0000256" key="3">
    <source>
        <dbReference type="ARBA" id="ARBA00022737"/>
    </source>
</evidence>
<dbReference type="OrthoDB" id="2643438at2"/>
<organism evidence="6 7">
    <name type="scientific">Corynebacterium lowii</name>
    <dbReference type="NCBI Taxonomy" id="1544413"/>
    <lineage>
        <taxon>Bacteria</taxon>
        <taxon>Bacillati</taxon>
        <taxon>Actinomycetota</taxon>
        <taxon>Actinomycetes</taxon>
        <taxon>Mycobacteriales</taxon>
        <taxon>Corynebacteriaceae</taxon>
        <taxon>Corynebacterium</taxon>
    </lineage>
</organism>
<dbReference type="AlphaFoldDB" id="A0A0Q0YXN8"/>
<keyword evidence="2 6" id="KW-0808">Transferase</keyword>
<protein>
    <submittedName>
        <fullName evidence="6">Putative acetyltransferase</fullName>
        <ecNumber evidence="6">2.3.1.-</ecNumber>
    </submittedName>
</protein>
<evidence type="ECO:0000256" key="4">
    <source>
        <dbReference type="ARBA" id="ARBA00023315"/>
    </source>
</evidence>
<feature type="domain" description="Maltose/galactoside acetyltransferase" evidence="5">
    <location>
        <begin position="8"/>
        <end position="62"/>
    </location>
</feature>
<dbReference type="Pfam" id="PF00132">
    <property type="entry name" value="Hexapep"/>
    <property type="match status" value="1"/>
</dbReference>
<sequence length="203" mass="21949">MDQHHTSLDQMASGRWHMPGSTELTAEQMRSAQVLRRLNELGNTQPDAARELVRELTGAEHAEATIIAPAMVEYGRHLHLGEGVFINAGVTILSSAHVHIGDHTMIGPNCQLLTVGHPVDDVDMRREGWEKAESITIGRDTWIGAGVVVLPGITIGDRVTIGAGSLVTRDIPSDSVAVGHPARVVRQRSPERAAAERAELTQE</sequence>
<dbReference type="EC" id="2.3.1.-" evidence="6"/>
<comment type="caution">
    <text evidence="6">The sequence shown here is derived from an EMBL/GenBank/DDBJ whole genome shotgun (WGS) entry which is preliminary data.</text>
</comment>
<evidence type="ECO:0000256" key="2">
    <source>
        <dbReference type="ARBA" id="ARBA00022679"/>
    </source>
</evidence>
<dbReference type="Proteomes" id="UP000050488">
    <property type="component" value="Unassembled WGS sequence"/>
</dbReference>
<dbReference type="CDD" id="cd03357">
    <property type="entry name" value="LbH_MAT_GAT"/>
    <property type="match status" value="1"/>
</dbReference>
<dbReference type="InterPro" id="IPR051159">
    <property type="entry name" value="Hexapeptide_acetyltransf"/>
</dbReference>
<reference evidence="6 7" key="1">
    <citation type="submission" date="2015-10" db="EMBL/GenBank/DDBJ databases">
        <title>Corynebacteirum lowii and Corynebacterium oculi species nova, derived from human clinical disease and and emended description of Corynebacterium mastiditis.</title>
        <authorList>
            <person name="Bernard K."/>
            <person name="Pacheco A.L."/>
            <person name="Mcdougall C."/>
            <person name="Burtx T."/>
            <person name="Weibe D."/>
            <person name="Tyler S."/>
            <person name="Olson A.B."/>
            <person name="Cnockaert M."/>
            <person name="Eguchi H."/>
            <person name="Kuwahara T."/>
            <person name="Nakayama-Imaohji H."/>
            <person name="Boudewijins M."/>
            <person name="Van Hoecke F."/>
            <person name="Bernier A.-M."/>
            <person name="Vandamme P."/>
        </authorList>
    </citation>
    <scope>NUCLEOTIDE SEQUENCE [LARGE SCALE GENOMIC DNA]</scope>
    <source>
        <strain evidence="6 7">NML 130206</strain>
    </source>
</reference>
<evidence type="ECO:0000313" key="7">
    <source>
        <dbReference type="Proteomes" id="UP000050488"/>
    </source>
</evidence>
<dbReference type="InterPro" id="IPR024688">
    <property type="entry name" value="Mac_dom"/>
</dbReference>
<dbReference type="InterPro" id="IPR001451">
    <property type="entry name" value="Hexapep"/>
</dbReference>
<proteinExistence type="inferred from homology"/>
<keyword evidence="7" id="KW-1185">Reference proteome</keyword>
<dbReference type="STRING" id="1544413.Clow_00179"/>
<keyword evidence="3" id="KW-0677">Repeat</keyword>
<dbReference type="RefSeq" id="WP_055175004.1">
    <property type="nucleotide sequence ID" value="NZ_JAUSQY010000001.1"/>
</dbReference>
<accession>A0A0Q0YXN8</accession>
<dbReference type="GO" id="GO:0005829">
    <property type="term" value="C:cytosol"/>
    <property type="evidence" value="ECO:0007669"/>
    <property type="project" value="TreeGrafter"/>
</dbReference>
<dbReference type="Pfam" id="PF12464">
    <property type="entry name" value="Mac"/>
    <property type="match status" value="1"/>
</dbReference>
<dbReference type="Gene3D" id="2.160.10.10">
    <property type="entry name" value="Hexapeptide repeat proteins"/>
    <property type="match status" value="1"/>
</dbReference>
<name>A0A0Q0YXN8_9CORY</name>
<dbReference type="PANTHER" id="PTHR23416">
    <property type="entry name" value="SIALIC ACID SYNTHASE-RELATED"/>
    <property type="match status" value="1"/>
</dbReference>
<gene>
    <name evidence="6" type="ORF">Clow_00179</name>
</gene>
<dbReference type="SMART" id="SM01266">
    <property type="entry name" value="Mac"/>
    <property type="match status" value="1"/>
</dbReference>
<dbReference type="InterPro" id="IPR011004">
    <property type="entry name" value="Trimer_LpxA-like_sf"/>
</dbReference>
<evidence type="ECO:0000313" key="6">
    <source>
        <dbReference type="EMBL" id="KQB87131.1"/>
    </source>
</evidence>
<comment type="similarity">
    <text evidence="1">Belongs to the transferase hexapeptide repeat family.</text>
</comment>
<keyword evidence="4 6" id="KW-0012">Acyltransferase</keyword>